<dbReference type="PANTHER" id="PTHR30544:SF5">
    <property type="entry name" value="RADICAL SAM CORE DOMAIN-CONTAINING PROTEIN"/>
    <property type="match status" value="1"/>
</dbReference>
<evidence type="ECO:0000256" key="1">
    <source>
        <dbReference type="ARBA" id="ARBA00001966"/>
    </source>
</evidence>
<gene>
    <name evidence="3" type="ORF">Syun_000843</name>
</gene>
<dbReference type="GO" id="GO:0030488">
    <property type="term" value="P:tRNA methylation"/>
    <property type="evidence" value="ECO:0007669"/>
    <property type="project" value="TreeGrafter"/>
</dbReference>
<sequence>MKVPSLQTFVVVVVQQRYRGKQLHQLIYKMAQSFRNGLEEAGWKVGRSPIHSVVRAADGTIKCKSWKNSGLPLRCSFCATGKGGFSRNLQQHEIVEQVLAIEELFKSRVSNVMFMGMGEPMLNLKAFTCSEPEAKGKDCAECKIIPLEAIMKGARTTSSRLAEGSEVNDKVEHAIELAELLHSWGRGSHVNLIPFNPIEGSEYRRPYKKAVLAFAAALESRQITVSIRQTRGLDASAACGQLRNEFQKSPMLAASDNSINYLINESMDFVVLLLLSISMVYLVVPSAWKPVLKDPSNLQIFFDYYAIAKPPISKELVTLDETYGYHVWTDPRLTDYDTLLENIPGLKVGIRAFICGKIEQAPVQKILRNGKTHLQGVVGESAGDGAGPMVVFSDGSETGLLYSISDPLLIRDGTEREIINSISDPFLIREGTKTKSKNSVLDPLLFRDGTETENNNSVSVPSLISNGSGTEYNNFVSDPPLNRNGSETKLMISVSVPSLIRNGSETELMYSVYVPSLISNKSEMECNYNCTI</sequence>
<reference evidence="3 4" key="1">
    <citation type="submission" date="2024-01" db="EMBL/GenBank/DDBJ databases">
        <title>Genome assemblies of Stephania.</title>
        <authorList>
            <person name="Yang L."/>
        </authorList>
    </citation>
    <scope>NUCLEOTIDE SEQUENCE [LARGE SCALE GENOMIC DNA]</scope>
    <source>
        <strain evidence="3">YNDBR</strain>
        <tissue evidence="3">Leaf</tissue>
    </source>
</reference>
<dbReference type="Proteomes" id="UP001420932">
    <property type="component" value="Unassembled WGS sequence"/>
</dbReference>
<dbReference type="AlphaFoldDB" id="A0AAP0LCN9"/>
<protein>
    <submittedName>
        <fullName evidence="3">Uncharacterized protein</fullName>
    </submittedName>
</protein>
<dbReference type="GO" id="GO:0070475">
    <property type="term" value="P:rRNA base methylation"/>
    <property type="evidence" value="ECO:0007669"/>
    <property type="project" value="TreeGrafter"/>
</dbReference>
<dbReference type="PANTHER" id="PTHR30544">
    <property type="entry name" value="23S RRNA METHYLTRANSFERASE"/>
    <property type="match status" value="1"/>
</dbReference>
<keyword evidence="2" id="KW-0004">4Fe-4S</keyword>
<name>A0AAP0LCN9_9MAGN</name>
<dbReference type="InterPro" id="IPR040072">
    <property type="entry name" value="Methyltransferase_A"/>
</dbReference>
<comment type="caution">
    <text evidence="3">The sequence shown here is derived from an EMBL/GenBank/DDBJ whole genome shotgun (WGS) entry which is preliminary data.</text>
</comment>
<keyword evidence="4" id="KW-1185">Reference proteome</keyword>
<proteinExistence type="predicted"/>
<comment type="cofactor">
    <cofactor evidence="1">
        <name>[4Fe-4S] cluster</name>
        <dbReference type="ChEBI" id="CHEBI:49883"/>
    </cofactor>
</comment>
<dbReference type="EMBL" id="JBBNAF010000001">
    <property type="protein sequence ID" value="KAK9168703.1"/>
    <property type="molecule type" value="Genomic_DNA"/>
</dbReference>
<evidence type="ECO:0000313" key="3">
    <source>
        <dbReference type="EMBL" id="KAK9168703.1"/>
    </source>
</evidence>
<dbReference type="Gene3D" id="3.20.20.70">
    <property type="entry name" value="Aldolase class I"/>
    <property type="match status" value="2"/>
</dbReference>
<organism evidence="3 4">
    <name type="scientific">Stephania yunnanensis</name>
    <dbReference type="NCBI Taxonomy" id="152371"/>
    <lineage>
        <taxon>Eukaryota</taxon>
        <taxon>Viridiplantae</taxon>
        <taxon>Streptophyta</taxon>
        <taxon>Embryophyta</taxon>
        <taxon>Tracheophyta</taxon>
        <taxon>Spermatophyta</taxon>
        <taxon>Magnoliopsida</taxon>
        <taxon>Ranunculales</taxon>
        <taxon>Menispermaceae</taxon>
        <taxon>Menispermoideae</taxon>
        <taxon>Cissampelideae</taxon>
        <taxon>Stephania</taxon>
    </lineage>
</organism>
<dbReference type="InterPro" id="IPR013785">
    <property type="entry name" value="Aldolase_TIM"/>
</dbReference>
<dbReference type="GO" id="GO:0051539">
    <property type="term" value="F:4 iron, 4 sulfur cluster binding"/>
    <property type="evidence" value="ECO:0007669"/>
    <property type="project" value="UniProtKB-KW"/>
</dbReference>
<evidence type="ECO:0000256" key="2">
    <source>
        <dbReference type="ARBA" id="ARBA00022485"/>
    </source>
</evidence>
<accession>A0AAP0LCN9</accession>
<keyword evidence="2" id="KW-0411">Iron-sulfur</keyword>
<keyword evidence="2" id="KW-0479">Metal-binding</keyword>
<keyword evidence="2" id="KW-0408">Iron</keyword>
<evidence type="ECO:0000313" key="4">
    <source>
        <dbReference type="Proteomes" id="UP001420932"/>
    </source>
</evidence>